<comment type="similarity">
    <text evidence="2">Belongs to the cytochrome P450 family.</text>
</comment>
<dbReference type="OrthoDB" id="9764248at2"/>
<dbReference type="GO" id="GO:0004497">
    <property type="term" value="F:monooxygenase activity"/>
    <property type="evidence" value="ECO:0007669"/>
    <property type="project" value="UniProtKB-KW"/>
</dbReference>
<reference evidence="8 9" key="1">
    <citation type="submission" date="2017-03" db="EMBL/GenBank/DDBJ databases">
        <authorList>
            <person name="Afonso C.L."/>
            <person name="Miller P.J."/>
            <person name="Scott M.A."/>
            <person name="Spackman E."/>
            <person name="Goraichik I."/>
            <person name="Dimitrov K.M."/>
            <person name="Suarez D.L."/>
            <person name="Swayne D.E."/>
        </authorList>
    </citation>
    <scope>NUCLEOTIDE SEQUENCE [LARGE SCALE GENOMIC DNA]</scope>
    <source>
        <strain evidence="8 9">CECT 8287</strain>
    </source>
</reference>
<evidence type="ECO:0000256" key="5">
    <source>
        <dbReference type="ARBA" id="ARBA00023002"/>
    </source>
</evidence>
<dbReference type="RefSeq" id="WP_085894123.1">
    <property type="nucleotide sequence ID" value="NZ_FWFL01000024.1"/>
</dbReference>
<dbReference type="AlphaFoldDB" id="A0A1Y5TS47"/>
<dbReference type="GO" id="GO:0005506">
    <property type="term" value="F:iron ion binding"/>
    <property type="evidence" value="ECO:0007669"/>
    <property type="project" value="InterPro"/>
</dbReference>
<proteinExistence type="inferred from homology"/>
<keyword evidence="5 8" id="KW-0560">Oxidoreductase</keyword>
<evidence type="ECO:0000313" key="8">
    <source>
        <dbReference type="EMBL" id="SLN71034.1"/>
    </source>
</evidence>
<dbReference type="GO" id="GO:0020037">
    <property type="term" value="F:heme binding"/>
    <property type="evidence" value="ECO:0007669"/>
    <property type="project" value="InterPro"/>
</dbReference>
<dbReference type="Proteomes" id="UP000193827">
    <property type="component" value="Unassembled WGS sequence"/>
</dbReference>
<dbReference type="GO" id="GO:0016705">
    <property type="term" value="F:oxidoreductase activity, acting on paired donors, with incorporation or reduction of molecular oxygen"/>
    <property type="evidence" value="ECO:0007669"/>
    <property type="project" value="InterPro"/>
</dbReference>
<dbReference type="SUPFAM" id="SSF48264">
    <property type="entry name" value="Cytochrome P450"/>
    <property type="match status" value="1"/>
</dbReference>
<keyword evidence="3" id="KW-0349">Heme</keyword>
<keyword evidence="9" id="KW-1185">Reference proteome</keyword>
<evidence type="ECO:0000313" key="9">
    <source>
        <dbReference type="Proteomes" id="UP000193827"/>
    </source>
</evidence>
<keyword evidence="6" id="KW-0408">Iron</keyword>
<protein>
    <submittedName>
        <fullName evidence="8">Epi-isozizaene 5-monooxygenase/(E)-beta-farnesene synthase</fullName>
        <ecNumber evidence="8">1.14.13.106</ecNumber>
    </submittedName>
</protein>
<evidence type="ECO:0000256" key="1">
    <source>
        <dbReference type="ARBA" id="ARBA00001971"/>
    </source>
</evidence>
<comment type="cofactor">
    <cofactor evidence="1">
        <name>heme</name>
        <dbReference type="ChEBI" id="CHEBI:30413"/>
    </cofactor>
</comment>
<gene>
    <name evidence="8" type="ORF">PEL8287_03933</name>
</gene>
<dbReference type="InterPro" id="IPR036396">
    <property type="entry name" value="Cyt_P450_sf"/>
</dbReference>
<name>A0A1Y5TS47_9RHOB</name>
<accession>A0A1Y5TS47</accession>
<dbReference type="PANTHER" id="PTHR24286">
    <property type="entry name" value="CYTOCHROME P450 26"/>
    <property type="match status" value="1"/>
</dbReference>
<evidence type="ECO:0000256" key="4">
    <source>
        <dbReference type="ARBA" id="ARBA00022723"/>
    </source>
</evidence>
<dbReference type="InterPro" id="IPR001128">
    <property type="entry name" value="Cyt_P450"/>
</dbReference>
<evidence type="ECO:0000256" key="2">
    <source>
        <dbReference type="ARBA" id="ARBA00010617"/>
    </source>
</evidence>
<keyword evidence="4" id="KW-0479">Metal-binding</keyword>
<keyword evidence="7 8" id="KW-0503">Monooxygenase</keyword>
<dbReference type="EC" id="1.14.13.106" evidence="8"/>
<dbReference type="Gene3D" id="1.10.630.10">
    <property type="entry name" value="Cytochrome P450"/>
    <property type="match status" value="1"/>
</dbReference>
<dbReference type="Pfam" id="PF00067">
    <property type="entry name" value="p450"/>
    <property type="match status" value="1"/>
</dbReference>
<dbReference type="EMBL" id="FWFL01000024">
    <property type="protein sequence ID" value="SLN71034.1"/>
    <property type="molecule type" value="Genomic_DNA"/>
</dbReference>
<organism evidence="8 9">
    <name type="scientific">Roseovarius litorisediminis</name>
    <dbReference type="NCBI Taxonomy" id="1312363"/>
    <lineage>
        <taxon>Bacteria</taxon>
        <taxon>Pseudomonadati</taxon>
        <taxon>Pseudomonadota</taxon>
        <taxon>Alphaproteobacteria</taxon>
        <taxon>Rhodobacterales</taxon>
        <taxon>Roseobacteraceae</taxon>
        <taxon>Roseovarius</taxon>
    </lineage>
</organism>
<dbReference type="PANTHER" id="PTHR24286:SF24">
    <property type="entry name" value="LANOSTEROL 14-ALPHA DEMETHYLASE"/>
    <property type="match status" value="1"/>
</dbReference>
<dbReference type="GO" id="GO:0016125">
    <property type="term" value="P:sterol metabolic process"/>
    <property type="evidence" value="ECO:0007669"/>
    <property type="project" value="TreeGrafter"/>
</dbReference>
<sequence length="430" mass="48574">MENDKTIAYDMILARAKLLSLYRRQPLPPGKMKPGLDEIEAANRLALIENCINQVPIFKGRAWGAFWIYVIGLPRCRKILRDHEADMRPVTIDTKSIFPEGLLRQMEGDVHRTYRTQLFQALNAVDFATGFETFGRETASKLDELAADFGSGPVPPSDLYGFLSDLVFNAFFRMILGIQPDGSSADALRQAYHQLGGNGLVWTPGLRQEQAVGSIADILQTAAAEIDRNSILGQLNAQGCVDKIMMGNLIYMVEMGRYDTTAFLRWLMWFAAKHPDQGDRIAREQSSSSFANAFVMEVLRLEQAERLVRRVTRDFVADGFLFPKGAMVRFCIWESHKLTDAHDRPFEFDPSRFLDSKPGPDRYSPFGADRHQCPFGTFSVRFGATFLQALSRKYRLNADGPNRSVRGLYHWEPENTFCPALTPRDTAVPN</sequence>
<evidence type="ECO:0000256" key="6">
    <source>
        <dbReference type="ARBA" id="ARBA00023004"/>
    </source>
</evidence>
<evidence type="ECO:0000256" key="3">
    <source>
        <dbReference type="ARBA" id="ARBA00022617"/>
    </source>
</evidence>
<evidence type="ECO:0000256" key="7">
    <source>
        <dbReference type="ARBA" id="ARBA00023033"/>
    </source>
</evidence>
<dbReference type="CDD" id="cd00302">
    <property type="entry name" value="cytochrome_P450"/>
    <property type="match status" value="1"/>
</dbReference>